<keyword evidence="2" id="KW-1185">Reference proteome</keyword>
<sequence length="71" mass="7585">MNVLVSVRAPTKLISTFEYERNNLRSLTLLPRLECSGIISAHCNLHLQASSDSPASASQVAGTAGTHHHAC</sequence>
<reference evidence="1" key="1">
    <citation type="submission" date="2018-05" db="EMBL/GenBank/DDBJ databases">
        <title>Whole genome of Theropithecus gelada.</title>
        <authorList>
            <person name="Chiou K.L."/>
            <person name="Snyder-Mackler N."/>
        </authorList>
    </citation>
    <scope>NUCLEOTIDE SEQUENCE [LARGE SCALE GENOMIC DNA]</scope>
</reference>
<evidence type="ECO:0000313" key="2">
    <source>
        <dbReference type="Proteomes" id="UP000694411"/>
    </source>
</evidence>
<dbReference type="AlphaFoldDB" id="A0A8D2JZ78"/>
<dbReference type="PRINTS" id="PR02045">
    <property type="entry name" value="F138DOMAIN"/>
</dbReference>
<dbReference type="Ensembl" id="ENSTGET00000014254.1">
    <property type="protein sequence ID" value="ENSTGEP00000011862.1"/>
    <property type="gene ID" value="ENSTGEG00000009659.1"/>
</dbReference>
<reference evidence="1" key="3">
    <citation type="submission" date="2025-09" db="UniProtKB">
        <authorList>
            <consortium name="Ensembl"/>
        </authorList>
    </citation>
    <scope>IDENTIFICATION</scope>
</reference>
<organism evidence="1 2">
    <name type="scientific">Theropithecus gelada</name>
    <name type="common">Gelada baboon</name>
    <dbReference type="NCBI Taxonomy" id="9565"/>
    <lineage>
        <taxon>Eukaryota</taxon>
        <taxon>Metazoa</taxon>
        <taxon>Chordata</taxon>
        <taxon>Craniata</taxon>
        <taxon>Vertebrata</taxon>
        <taxon>Euteleostomi</taxon>
        <taxon>Mammalia</taxon>
        <taxon>Eutheria</taxon>
        <taxon>Euarchontoglires</taxon>
        <taxon>Primates</taxon>
        <taxon>Haplorrhini</taxon>
        <taxon>Catarrhini</taxon>
        <taxon>Cercopithecidae</taxon>
        <taxon>Cercopithecinae</taxon>
        <taxon>Theropithecus</taxon>
    </lineage>
</organism>
<name>A0A8D2JZ78_THEGE</name>
<protein>
    <submittedName>
        <fullName evidence="1">Uncharacterized protein</fullName>
    </submittedName>
</protein>
<dbReference type="PANTHER" id="PTHR12138">
    <property type="entry name" value="PRIMATE-EXPANDED PROTEIN FAMILY"/>
    <property type="match status" value="1"/>
</dbReference>
<proteinExistence type="predicted"/>
<dbReference type="Proteomes" id="UP000694411">
    <property type="component" value="Chromosome 14"/>
</dbReference>
<dbReference type="PANTHER" id="PTHR12138:SF152">
    <property type="entry name" value="C2H2-TYPE DOMAIN-CONTAINING PROTEIN"/>
    <property type="match status" value="1"/>
</dbReference>
<accession>A0A8D2JZ78</accession>
<reference evidence="1" key="2">
    <citation type="submission" date="2025-08" db="UniProtKB">
        <authorList>
            <consortium name="Ensembl"/>
        </authorList>
    </citation>
    <scope>IDENTIFICATION</scope>
</reference>
<evidence type="ECO:0000313" key="1">
    <source>
        <dbReference type="Ensembl" id="ENSTGEP00000011862.1"/>
    </source>
</evidence>